<accession>A0A835Q3W4</accession>
<proteinExistence type="predicted"/>
<gene>
    <name evidence="1" type="ORF">HPP92_021060</name>
</gene>
<comment type="caution">
    <text evidence="1">The sequence shown here is derived from an EMBL/GenBank/DDBJ whole genome shotgun (WGS) entry which is preliminary data.</text>
</comment>
<evidence type="ECO:0000313" key="2">
    <source>
        <dbReference type="Proteomes" id="UP000639772"/>
    </source>
</evidence>
<dbReference type="Proteomes" id="UP000639772">
    <property type="component" value="Chromosome 11"/>
</dbReference>
<evidence type="ECO:0000313" key="1">
    <source>
        <dbReference type="EMBL" id="KAG0462584.1"/>
    </source>
</evidence>
<dbReference type="EMBL" id="JADCNM010000011">
    <property type="protein sequence ID" value="KAG0462584.1"/>
    <property type="molecule type" value="Genomic_DNA"/>
</dbReference>
<organism evidence="1 2">
    <name type="scientific">Vanilla planifolia</name>
    <name type="common">Vanilla</name>
    <dbReference type="NCBI Taxonomy" id="51239"/>
    <lineage>
        <taxon>Eukaryota</taxon>
        <taxon>Viridiplantae</taxon>
        <taxon>Streptophyta</taxon>
        <taxon>Embryophyta</taxon>
        <taxon>Tracheophyta</taxon>
        <taxon>Spermatophyta</taxon>
        <taxon>Magnoliopsida</taxon>
        <taxon>Liliopsida</taxon>
        <taxon>Asparagales</taxon>
        <taxon>Orchidaceae</taxon>
        <taxon>Vanilloideae</taxon>
        <taxon>Vanilleae</taxon>
        <taxon>Vanilla</taxon>
    </lineage>
</organism>
<dbReference type="AlphaFoldDB" id="A0A835Q3W4"/>
<protein>
    <submittedName>
        <fullName evidence="1">Uncharacterized protein</fullName>
    </submittedName>
</protein>
<reference evidence="1 2" key="1">
    <citation type="journal article" date="2020" name="Nat. Food">
        <title>A phased Vanilla planifolia genome enables genetic improvement of flavour and production.</title>
        <authorList>
            <person name="Hasing T."/>
            <person name="Tang H."/>
            <person name="Brym M."/>
            <person name="Khazi F."/>
            <person name="Huang T."/>
            <person name="Chambers A.H."/>
        </authorList>
    </citation>
    <scope>NUCLEOTIDE SEQUENCE [LARGE SCALE GENOMIC DNA]</scope>
    <source>
        <tissue evidence="1">Leaf</tissue>
    </source>
</reference>
<sequence>MAYSVREFGSPMLELVPKVPEAVHWVSELDLIPGFGIVLPGPTLVAEAVILVFQATEMALVTQGWGGPEQGKALVTPEREKALGLSAQGMALVLRRWSAGFRSESGDPAELPAHLAFVQSNCLLTTGAHS</sequence>
<name>A0A835Q3W4_VANPL</name>